<dbReference type="GO" id="GO:0005739">
    <property type="term" value="C:mitochondrion"/>
    <property type="evidence" value="ECO:0007669"/>
    <property type="project" value="TreeGrafter"/>
</dbReference>
<dbReference type="InterPro" id="IPR010061">
    <property type="entry name" value="MeMal-semiAld_DH"/>
</dbReference>
<dbReference type="GO" id="GO:0006574">
    <property type="term" value="P:L-valine catabolic process"/>
    <property type="evidence" value="ECO:0007669"/>
    <property type="project" value="TreeGrafter"/>
</dbReference>
<proteinExistence type="inferred from homology"/>
<dbReference type="AlphaFoldDB" id="A0A8J4Q9D0"/>
<dbReference type="InterPro" id="IPR015590">
    <property type="entry name" value="Aldehyde_DH_dom"/>
</dbReference>
<dbReference type="GO" id="GO:0004491">
    <property type="term" value="F:methylmalonate-semialdehyde dehydrogenase (acylating, NAD) activity"/>
    <property type="evidence" value="ECO:0007669"/>
    <property type="project" value="UniProtKB-EC"/>
</dbReference>
<dbReference type="OrthoDB" id="1303047at2759"/>
<dbReference type="Proteomes" id="UP000737018">
    <property type="component" value="Unassembled WGS sequence"/>
</dbReference>
<dbReference type="Gene3D" id="3.40.309.10">
    <property type="entry name" value="Aldehyde Dehydrogenase, Chain A, domain 2"/>
    <property type="match status" value="1"/>
</dbReference>
<evidence type="ECO:0000313" key="6">
    <source>
        <dbReference type="EMBL" id="KAF3945546.1"/>
    </source>
</evidence>
<keyword evidence="3" id="KW-0560">Oxidoreductase</keyword>
<evidence type="ECO:0000256" key="1">
    <source>
        <dbReference type="ARBA" id="ARBA00009986"/>
    </source>
</evidence>
<comment type="similarity">
    <text evidence="1">Belongs to the aldehyde dehydrogenase family.</text>
</comment>
<dbReference type="InterPro" id="IPR016160">
    <property type="entry name" value="Ald_DH_CS_CYS"/>
</dbReference>
<dbReference type="EMBL" id="JRKL02012241">
    <property type="protein sequence ID" value="KAF3945546.1"/>
    <property type="molecule type" value="Genomic_DNA"/>
</dbReference>
<dbReference type="SUPFAM" id="SSF53720">
    <property type="entry name" value="ALDH-like"/>
    <property type="match status" value="1"/>
</dbReference>
<evidence type="ECO:0000256" key="2">
    <source>
        <dbReference type="ARBA" id="ARBA00013048"/>
    </source>
</evidence>
<protein>
    <recommendedName>
        <fullName evidence="2">methylmalonate-semialdehyde dehydrogenase (CoA acylating)</fullName>
        <ecNumber evidence="2">1.2.1.27</ecNumber>
    </recommendedName>
</protein>
<keyword evidence="4" id="KW-0520">NAD</keyword>
<sequence>MSNMGAKNNAIVMPDANEDATLNALVASGFGAAGQRCMALSTVVRLGGLKSCENKVVERAKALKVNAGTEPNADLGPVISKQATERIHTLIQSGVESGARLVLDGRDIVGMSEDVSISINKFFDEAMMVELAVQSADLHHAMAIPAGSSPSSESIHPSHSKPEVANATMQTKEALDSALQTIETPDVASLTNHPGNQLPKDIARFLLRMDGQRKCKTRWDVRLEDM</sequence>
<comment type="caution">
    <text evidence="6">The sequence shown here is derived from an EMBL/GenBank/DDBJ whole genome shotgun (WGS) entry which is preliminary data.</text>
</comment>
<dbReference type="Pfam" id="PF00171">
    <property type="entry name" value="Aldedh"/>
    <property type="match status" value="1"/>
</dbReference>
<dbReference type="PANTHER" id="PTHR43866">
    <property type="entry name" value="MALONATE-SEMIALDEHYDE DEHYDROGENASE"/>
    <property type="match status" value="1"/>
</dbReference>
<reference evidence="6" key="1">
    <citation type="submission" date="2020-03" db="EMBL/GenBank/DDBJ databases">
        <title>Castanea mollissima Vanexum genome sequencing.</title>
        <authorList>
            <person name="Staton M."/>
        </authorList>
    </citation>
    <scope>NUCLEOTIDE SEQUENCE</scope>
    <source>
        <tissue evidence="6">Leaf</tissue>
    </source>
</reference>
<feature type="domain" description="Aldehyde dehydrogenase" evidence="5">
    <location>
        <begin position="3"/>
        <end position="106"/>
    </location>
</feature>
<accession>A0A8J4Q9D0</accession>
<dbReference type="PROSITE" id="PS00070">
    <property type="entry name" value="ALDEHYDE_DEHYDR_CYS"/>
    <property type="match status" value="1"/>
</dbReference>
<dbReference type="PANTHER" id="PTHR43866:SF3">
    <property type="entry name" value="METHYLMALONATE-SEMIALDEHYDE DEHYDROGENASE [ACYLATING], MITOCHONDRIAL"/>
    <property type="match status" value="1"/>
</dbReference>
<evidence type="ECO:0000259" key="5">
    <source>
        <dbReference type="Pfam" id="PF00171"/>
    </source>
</evidence>
<dbReference type="GO" id="GO:0006210">
    <property type="term" value="P:thymine catabolic process"/>
    <property type="evidence" value="ECO:0007669"/>
    <property type="project" value="TreeGrafter"/>
</dbReference>
<keyword evidence="7" id="KW-1185">Reference proteome</keyword>
<dbReference type="InterPro" id="IPR016161">
    <property type="entry name" value="Ald_DH/histidinol_DH"/>
</dbReference>
<dbReference type="InterPro" id="IPR016163">
    <property type="entry name" value="Ald_DH_C"/>
</dbReference>
<evidence type="ECO:0000256" key="4">
    <source>
        <dbReference type="ARBA" id="ARBA00023027"/>
    </source>
</evidence>
<organism evidence="6 7">
    <name type="scientific">Castanea mollissima</name>
    <name type="common">Chinese chestnut</name>
    <dbReference type="NCBI Taxonomy" id="60419"/>
    <lineage>
        <taxon>Eukaryota</taxon>
        <taxon>Viridiplantae</taxon>
        <taxon>Streptophyta</taxon>
        <taxon>Embryophyta</taxon>
        <taxon>Tracheophyta</taxon>
        <taxon>Spermatophyta</taxon>
        <taxon>Magnoliopsida</taxon>
        <taxon>eudicotyledons</taxon>
        <taxon>Gunneridae</taxon>
        <taxon>Pentapetalae</taxon>
        <taxon>rosids</taxon>
        <taxon>fabids</taxon>
        <taxon>Fagales</taxon>
        <taxon>Fagaceae</taxon>
        <taxon>Castanea</taxon>
    </lineage>
</organism>
<gene>
    <name evidence="6" type="ORF">CMV_028090</name>
</gene>
<evidence type="ECO:0000313" key="7">
    <source>
        <dbReference type="Proteomes" id="UP000737018"/>
    </source>
</evidence>
<dbReference type="EC" id="1.2.1.27" evidence="2"/>
<name>A0A8J4Q9D0_9ROSI</name>
<evidence type="ECO:0000256" key="3">
    <source>
        <dbReference type="ARBA" id="ARBA00023002"/>
    </source>
</evidence>